<name>A0A1Q6A6A2_9SPHI</name>
<sequence>MGKNITIEVQGKQITIIKNNDINYVSLTQIVDSYNGGNGNGTIDRWLSNKNTLEFLGAWEAIENKDFNYPEFGVIKNEAGVNRFYMSAKKWVEKTNAIGIQARAGRYGGTFAHEDIAMEFCTWLDPVFKLAVIKEFKRLRENEAKQIGGQWDVRRFVSKVNFKLQTDAVKEVLIPLRNLPKEKEGILYAEASDLIYLAMFGYTSKQWRETNPKLAAKGLNIRDLANSHQLIILANLENLDSVLIKAGVTDKYDRLTNLRREAISQMKSFSISNEIDHELVESPHLAKQKLIADTEKLPKQSPNLEEGNGYPDSK</sequence>
<dbReference type="SUPFAM" id="SSF54616">
    <property type="entry name" value="DNA-binding domain of Mlu1-box binding protein MBP1"/>
    <property type="match status" value="1"/>
</dbReference>
<dbReference type="GO" id="GO:0003677">
    <property type="term" value="F:DNA binding"/>
    <property type="evidence" value="ECO:0007669"/>
    <property type="project" value="InterPro"/>
</dbReference>
<feature type="region of interest" description="Disordered" evidence="1">
    <location>
        <begin position="291"/>
        <end position="314"/>
    </location>
</feature>
<dbReference type="AlphaFoldDB" id="A0A1Q6A6A2"/>
<dbReference type="Proteomes" id="UP000186720">
    <property type="component" value="Unassembled WGS sequence"/>
</dbReference>
<dbReference type="PROSITE" id="PS51301">
    <property type="entry name" value="KILA_N"/>
    <property type="match status" value="1"/>
</dbReference>
<reference evidence="3 4" key="1">
    <citation type="submission" date="2016-11" db="EMBL/GenBank/DDBJ databases">
        <title>Whole Genome Sequencing of Mucilaginibacter polytrichastri RG4-7(T) isolated from the moss sample.</title>
        <authorList>
            <person name="Li Y."/>
        </authorList>
    </citation>
    <scope>NUCLEOTIDE SEQUENCE [LARGE SCALE GENOMIC DNA]</scope>
    <source>
        <strain evidence="3 4">RG4-7</strain>
    </source>
</reference>
<evidence type="ECO:0000256" key="1">
    <source>
        <dbReference type="SAM" id="MobiDB-lite"/>
    </source>
</evidence>
<gene>
    <name evidence="3" type="ORF">RG47T_5032</name>
</gene>
<dbReference type="InterPro" id="IPR017880">
    <property type="entry name" value="KilA_N"/>
</dbReference>
<dbReference type="EMBL" id="MPPL01000001">
    <property type="protein sequence ID" value="OKS89548.1"/>
    <property type="molecule type" value="Genomic_DNA"/>
</dbReference>
<protein>
    <recommendedName>
        <fullName evidence="2">KilA-N domain-containing protein</fullName>
    </recommendedName>
</protein>
<dbReference type="Pfam" id="PF04383">
    <property type="entry name" value="KilA-N"/>
    <property type="match status" value="1"/>
</dbReference>
<dbReference type="InterPro" id="IPR036887">
    <property type="entry name" value="HTH_APSES_sf"/>
</dbReference>
<dbReference type="SMART" id="SM01252">
    <property type="entry name" value="KilA-N"/>
    <property type="match status" value="1"/>
</dbReference>
<dbReference type="STRING" id="1302689.RG47T_5032"/>
<organism evidence="3 4">
    <name type="scientific">Mucilaginibacter polytrichastri</name>
    <dbReference type="NCBI Taxonomy" id="1302689"/>
    <lineage>
        <taxon>Bacteria</taxon>
        <taxon>Pseudomonadati</taxon>
        <taxon>Bacteroidota</taxon>
        <taxon>Sphingobacteriia</taxon>
        <taxon>Sphingobacteriales</taxon>
        <taxon>Sphingobacteriaceae</taxon>
        <taxon>Mucilaginibacter</taxon>
    </lineage>
</organism>
<feature type="domain" description="KilA-N" evidence="2">
    <location>
        <begin position="3"/>
        <end position="139"/>
    </location>
</feature>
<evidence type="ECO:0000313" key="3">
    <source>
        <dbReference type="EMBL" id="OKS89548.1"/>
    </source>
</evidence>
<accession>A0A1Q6A6A2</accession>
<keyword evidence="4" id="KW-1185">Reference proteome</keyword>
<dbReference type="OrthoDB" id="9810290at2"/>
<evidence type="ECO:0000259" key="2">
    <source>
        <dbReference type="PROSITE" id="PS51301"/>
    </source>
</evidence>
<comment type="caution">
    <text evidence="3">The sequence shown here is derived from an EMBL/GenBank/DDBJ whole genome shotgun (WGS) entry which is preliminary data.</text>
</comment>
<dbReference type="InterPro" id="IPR018004">
    <property type="entry name" value="KilA/APSES_HTH"/>
</dbReference>
<dbReference type="RefSeq" id="WP_074492656.1">
    <property type="nucleotide sequence ID" value="NZ_FPAM01000003.1"/>
</dbReference>
<evidence type="ECO:0000313" key="4">
    <source>
        <dbReference type="Proteomes" id="UP000186720"/>
    </source>
</evidence>
<proteinExistence type="predicted"/>